<feature type="transmembrane region" description="Helical" evidence="2">
    <location>
        <begin position="7"/>
        <end position="24"/>
    </location>
</feature>
<dbReference type="RefSeq" id="WP_141449329.1">
    <property type="nucleotide sequence ID" value="NZ_CP041217.1"/>
</dbReference>
<dbReference type="EMBL" id="CP041217">
    <property type="protein sequence ID" value="QDH22788.1"/>
    <property type="molecule type" value="Genomic_DNA"/>
</dbReference>
<dbReference type="AlphaFoldDB" id="A0A4Y6V1U9"/>
<gene>
    <name evidence="3" type="ORF">FFV09_19220</name>
</gene>
<evidence type="ECO:0000313" key="4">
    <source>
        <dbReference type="Proteomes" id="UP000316968"/>
    </source>
</evidence>
<keyword evidence="4" id="KW-1185">Reference proteome</keyword>
<evidence type="ECO:0000256" key="2">
    <source>
        <dbReference type="SAM" id="Phobius"/>
    </source>
</evidence>
<dbReference type="OrthoDB" id="2647198at2"/>
<dbReference type="KEGG" id="saca:FFV09_19220"/>
<organism evidence="3 4">
    <name type="scientific">Saccharibacillus brassicae</name>
    <dbReference type="NCBI Taxonomy" id="2583377"/>
    <lineage>
        <taxon>Bacteria</taxon>
        <taxon>Bacillati</taxon>
        <taxon>Bacillota</taxon>
        <taxon>Bacilli</taxon>
        <taxon>Bacillales</taxon>
        <taxon>Paenibacillaceae</taxon>
        <taxon>Saccharibacillus</taxon>
    </lineage>
</organism>
<proteinExistence type="predicted"/>
<feature type="region of interest" description="Disordered" evidence="1">
    <location>
        <begin position="74"/>
        <end position="97"/>
    </location>
</feature>
<reference evidence="3 4" key="1">
    <citation type="submission" date="2019-06" db="EMBL/GenBank/DDBJ databases">
        <title>Saccharibacillus brassicae sp. nov., an endophytic bacterium isolated from Chinese cabbage seeds (Brassica pekinensis).</title>
        <authorList>
            <person name="Jiang L."/>
            <person name="Lee J."/>
            <person name="Kim S.W."/>
        </authorList>
    </citation>
    <scope>NUCLEOTIDE SEQUENCE [LARGE SCALE GENOMIC DNA]</scope>
    <source>
        <strain evidence="4">KCTC 43072 / ATSA2</strain>
    </source>
</reference>
<protein>
    <submittedName>
        <fullName evidence="3">Uncharacterized protein</fullName>
    </submittedName>
</protein>
<keyword evidence="2" id="KW-0472">Membrane</keyword>
<evidence type="ECO:0000256" key="1">
    <source>
        <dbReference type="SAM" id="MobiDB-lite"/>
    </source>
</evidence>
<feature type="transmembrane region" description="Helical" evidence="2">
    <location>
        <begin position="36"/>
        <end position="61"/>
    </location>
</feature>
<dbReference type="Proteomes" id="UP000316968">
    <property type="component" value="Chromosome"/>
</dbReference>
<evidence type="ECO:0000313" key="3">
    <source>
        <dbReference type="EMBL" id="QDH22788.1"/>
    </source>
</evidence>
<keyword evidence="2" id="KW-0812">Transmembrane</keyword>
<sequence>MRVIGVLLNALGAFWIVMGTWFVLDTWKPGIGSSTASTAIGFVLFFALPGVLFLLLGSWLLRRGKRLRALREQAGVGRGGHGSRTSRGVYDEPPADGGRTSYEAQMAGLEAQTSRYSAEEPETAYDQPSADGGSTIYRTKSVRSKAGASGLVVAVCRSCGSRKTVRAGTETQCEYCGAPIEETQNAYS</sequence>
<keyword evidence="2" id="KW-1133">Transmembrane helix</keyword>
<name>A0A4Y6V1U9_SACBS</name>
<accession>A0A4Y6V1U9</accession>